<dbReference type="InterPro" id="IPR020846">
    <property type="entry name" value="MFS_dom"/>
</dbReference>
<feature type="transmembrane region" description="Helical" evidence="8">
    <location>
        <begin position="350"/>
        <end position="369"/>
    </location>
</feature>
<keyword evidence="4 8" id="KW-0812">Transmembrane</keyword>
<dbReference type="PANTHER" id="PTHR42718:SF46">
    <property type="entry name" value="BLR6921 PROTEIN"/>
    <property type="match status" value="1"/>
</dbReference>
<dbReference type="AlphaFoldDB" id="F7Y1A9"/>
<dbReference type="PRINTS" id="PR01036">
    <property type="entry name" value="TCRTETB"/>
</dbReference>
<dbReference type="SUPFAM" id="SSF103473">
    <property type="entry name" value="MFS general substrate transporter"/>
    <property type="match status" value="1"/>
</dbReference>
<proteinExistence type="predicted"/>
<feature type="transmembrane region" description="Helical" evidence="8">
    <location>
        <begin position="184"/>
        <end position="207"/>
    </location>
</feature>
<evidence type="ECO:0000256" key="8">
    <source>
        <dbReference type="SAM" id="Phobius"/>
    </source>
</evidence>
<reference evidence="10 11" key="1">
    <citation type="submission" date="2010-10" db="EMBL/GenBank/DDBJ databases">
        <title>Complete sequence of Mesorhizobium opportunistum WSM2075.</title>
        <authorList>
            <consortium name="US DOE Joint Genome Institute"/>
            <person name="Lucas S."/>
            <person name="Copeland A."/>
            <person name="Lapidus A."/>
            <person name="Cheng J.-F."/>
            <person name="Bruce D."/>
            <person name="Goodwin L."/>
            <person name="Pitluck S."/>
            <person name="Chertkov O."/>
            <person name="Misra M."/>
            <person name="Detter J.C."/>
            <person name="Han C."/>
            <person name="Tapia R."/>
            <person name="Land M."/>
            <person name="Hauser L."/>
            <person name="Kyrpides N."/>
            <person name="Ovchinnikova G."/>
            <person name="Mavrommatis K.M."/>
            <person name="Tiwari R.P."/>
            <person name="Howieson J.G."/>
            <person name="O'Hara G.W."/>
            <person name="Nandasena K.G."/>
            <person name="Woyke T."/>
        </authorList>
    </citation>
    <scope>NUCLEOTIDE SEQUENCE [LARGE SCALE GENOMIC DNA]</scope>
    <source>
        <strain evidence="11">LMG 24607 / HAMBI 3007 / WSM2075</strain>
    </source>
</reference>
<dbReference type="InterPro" id="IPR011701">
    <property type="entry name" value="MFS"/>
</dbReference>
<feature type="transmembrane region" description="Helical" evidence="8">
    <location>
        <begin position="414"/>
        <end position="435"/>
    </location>
</feature>
<dbReference type="Gene3D" id="1.20.1250.20">
    <property type="entry name" value="MFS general substrate transporter like domains"/>
    <property type="match status" value="1"/>
</dbReference>
<dbReference type="Pfam" id="PF07690">
    <property type="entry name" value="MFS_1"/>
    <property type="match status" value="1"/>
</dbReference>
<keyword evidence="6 8" id="KW-0472">Membrane</keyword>
<feature type="transmembrane region" description="Helical" evidence="8">
    <location>
        <begin position="288"/>
        <end position="310"/>
    </location>
</feature>
<dbReference type="Gene3D" id="1.20.1720.10">
    <property type="entry name" value="Multidrug resistance protein D"/>
    <property type="match status" value="1"/>
</dbReference>
<keyword evidence="5 8" id="KW-1133">Transmembrane helix</keyword>
<feature type="transmembrane region" description="Helical" evidence="8">
    <location>
        <begin position="375"/>
        <end position="402"/>
    </location>
</feature>
<feature type="transmembrane region" description="Helical" evidence="8">
    <location>
        <begin position="70"/>
        <end position="89"/>
    </location>
</feature>
<feature type="transmembrane region" description="Helical" evidence="8">
    <location>
        <begin position="219"/>
        <end position="241"/>
    </location>
</feature>
<dbReference type="GO" id="GO:0005886">
    <property type="term" value="C:plasma membrane"/>
    <property type="evidence" value="ECO:0007669"/>
    <property type="project" value="UniProtKB-SubCell"/>
</dbReference>
<feature type="transmembrane region" description="Helical" evidence="8">
    <location>
        <begin position="101"/>
        <end position="121"/>
    </location>
</feature>
<feature type="transmembrane region" description="Helical" evidence="8">
    <location>
        <begin position="156"/>
        <end position="178"/>
    </location>
</feature>
<dbReference type="Proteomes" id="UP000001623">
    <property type="component" value="Chromosome"/>
</dbReference>
<dbReference type="HOGENOM" id="CLU_000960_28_0_5"/>
<evidence type="ECO:0000259" key="9">
    <source>
        <dbReference type="PROSITE" id="PS50850"/>
    </source>
</evidence>
<feature type="domain" description="Major facilitator superfamily (MFS) profile" evidence="9">
    <location>
        <begin position="32"/>
        <end position="477"/>
    </location>
</feature>
<evidence type="ECO:0000256" key="6">
    <source>
        <dbReference type="ARBA" id="ARBA00023136"/>
    </source>
</evidence>
<evidence type="ECO:0000313" key="10">
    <source>
        <dbReference type="EMBL" id="AEH89394.1"/>
    </source>
</evidence>
<feature type="transmembrane region" description="Helical" evidence="8">
    <location>
        <begin position="447"/>
        <end position="469"/>
    </location>
</feature>
<evidence type="ECO:0000256" key="5">
    <source>
        <dbReference type="ARBA" id="ARBA00022989"/>
    </source>
</evidence>
<dbReference type="InterPro" id="IPR036259">
    <property type="entry name" value="MFS_trans_sf"/>
</dbReference>
<comment type="subcellular location">
    <subcellularLocation>
        <location evidence="1">Cell membrane</location>
        <topology evidence="1">Multi-pass membrane protein</topology>
    </subcellularLocation>
</comment>
<dbReference type="eggNOG" id="COG2814">
    <property type="taxonomic scope" value="Bacteria"/>
</dbReference>
<feature type="transmembrane region" description="Helical" evidence="8">
    <location>
        <begin position="127"/>
        <end position="144"/>
    </location>
</feature>
<accession>F7Y1A9</accession>
<dbReference type="CDD" id="cd17503">
    <property type="entry name" value="MFS_LmrB_MDR_like"/>
    <property type="match status" value="1"/>
</dbReference>
<evidence type="ECO:0000256" key="3">
    <source>
        <dbReference type="ARBA" id="ARBA00022475"/>
    </source>
</evidence>
<dbReference type="GO" id="GO:0022857">
    <property type="term" value="F:transmembrane transporter activity"/>
    <property type="evidence" value="ECO:0007669"/>
    <property type="project" value="InterPro"/>
</dbReference>
<name>F7Y1A9_MESOW</name>
<evidence type="ECO:0000313" key="11">
    <source>
        <dbReference type="Proteomes" id="UP000001623"/>
    </source>
</evidence>
<dbReference type="STRING" id="536019.Mesop_4974"/>
<dbReference type="PROSITE" id="PS50850">
    <property type="entry name" value="MFS"/>
    <property type="match status" value="1"/>
</dbReference>
<evidence type="ECO:0000256" key="4">
    <source>
        <dbReference type="ARBA" id="ARBA00022692"/>
    </source>
</evidence>
<gene>
    <name evidence="10" type="ordered locus">Mesop_4974</name>
</gene>
<sequence>MITAPLYRLAPFLDKKWAGKKSETATLVNRTIPLILAVALFMENMDSTVIATSLPAIAIDIHTSPIALKLALTAYLVSLAIFIPISGWMADRFGAKNVFRAAIAVFIAGSIACALSGSLPAFVVSRFLQGIGGAMMTPVGRLVLVRATPKSELVAAMSWLTVPALVGPLVGPPVGGFITTYFTWHWIFLINVPIGLIGIWLATRFLPETESMETPPLDFIGFVLSGLAASGVVFGLSVVSLPYLPPATGFITVAVGLLSGALYLMHARRAKNPLLALDLFRNQVFRSSVLGGSLFRIGIGAVPFLLPLMFQIGFGLTPFQSGMITFVSAIGAIGMKFVTALIFRVAGFRRVLIVGSLVAAGSIAINGLFTPDTPYLLMLAMLLVGGFIRSMFFTGVNALAYAEVSAEDTSKATPIAAVFQQLSIALGVAVAGGILEVSTSIHGGSLMLADFHLAFFIVAAISAAASLSFMRLAPDAGNAVSGHGRLTTPKTLEPVRSPGE</sequence>
<feature type="transmembrane region" description="Helical" evidence="8">
    <location>
        <begin position="247"/>
        <end position="267"/>
    </location>
</feature>
<keyword evidence="3" id="KW-1003">Cell membrane</keyword>
<dbReference type="PANTHER" id="PTHR42718">
    <property type="entry name" value="MAJOR FACILITATOR SUPERFAMILY MULTIDRUG TRANSPORTER MFSC"/>
    <property type="match status" value="1"/>
</dbReference>
<feature type="region of interest" description="Disordered" evidence="7">
    <location>
        <begin position="478"/>
        <end position="500"/>
    </location>
</feature>
<keyword evidence="2" id="KW-0813">Transport</keyword>
<organism evidence="10 11">
    <name type="scientific">Mesorhizobium opportunistum (strain LMG 24607 / HAMBI 3007 / WSM2075)</name>
    <dbReference type="NCBI Taxonomy" id="536019"/>
    <lineage>
        <taxon>Bacteria</taxon>
        <taxon>Pseudomonadati</taxon>
        <taxon>Pseudomonadota</taxon>
        <taxon>Alphaproteobacteria</taxon>
        <taxon>Hyphomicrobiales</taxon>
        <taxon>Phyllobacteriaceae</taxon>
        <taxon>Mesorhizobium</taxon>
    </lineage>
</organism>
<feature type="transmembrane region" description="Helical" evidence="8">
    <location>
        <begin position="322"/>
        <end position="343"/>
    </location>
</feature>
<evidence type="ECO:0000256" key="2">
    <source>
        <dbReference type="ARBA" id="ARBA00022448"/>
    </source>
</evidence>
<evidence type="ECO:0000256" key="7">
    <source>
        <dbReference type="SAM" id="MobiDB-lite"/>
    </source>
</evidence>
<protein>
    <submittedName>
        <fullName evidence="10">Major facilitator superfamily MFS_1</fullName>
    </submittedName>
</protein>
<dbReference type="KEGG" id="mop:Mesop_4974"/>
<evidence type="ECO:0000256" key="1">
    <source>
        <dbReference type="ARBA" id="ARBA00004651"/>
    </source>
</evidence>
<dbReference type="EMBL" id="CP002279">
    <property type="protein sequence ID" value="AEH89394.1"/>
    <property type="molecule type" value="Genomic_DNA"/>
</dbReference>